<organism evidence="1">
    <name type="scientific">Myoviridae sp. ctPVE25</name>
    <dbReference type="NCBI Taxonomy" id="2826649"/>
    <lineage>
        <taxon>Viruses</taxon>
        <taxon>Duplodnaviria</taxon>
        <taxon>Heunggongvirae</taxon>
        <taxon>Uroviricota</taxon>
        <taxon>Caudoviricetes</taxon>
    </lineage>
</organism>
<dbReference type="EMBL" id="BK015779">
    <property type="protein sequence ID" value="DAE24642.1"/>
    <property type="molecule type" value="Genomic_DNA"/>
</dbReference>
<accession>A0A8S5R0E8</accession>
<reference evidence="1" key="1">
    <citation type="journal article" date="2021" name="Proc. Natl. Acad. Sci. U.S.A.">
        <title>A Catalog of Tens of Thousands of Viruses from Human Metagenomes Reveals Hidden Associations with Chronic Diseases.</title>
        <authorList>
            <person name="Tisza M.J."/>
            <person name="Buck C.B."/>
        </authorList>
    </citation>
    <scope>NUCLEOTIDE SEQUENCE</scope>
    <source>
        <strain evidence="1">CtPVE25</strain>
    </source>
</reference>
<protein>
    <submittedName>
        <fullName evidence="1">BppU domain protein</fullName>
    </submittedName>
</protein>
<name>A0A8S5R0E8_9CAUD</name>
<evidence type="ECO:0000313" key="1">
    <source>
        <dbReference type="EMBL" id="DAE24642.1"/>
    </source>
</evidence>
<proteinExistence type="predicted"/>
<sequence length="101" mass="11304">MKMTQGDSYSIDITIENEGKPLDISEIELVEITLLNLTKTYPEEVSFSDGAFHFPLSQEETMNLVPLLCPMQVRVKFTSGDVIGSEIQKIDVQRVLSKAVL</sequence>